<dbReference type="Gene3D" id="2.30.40.10">
    <property type="entry name" value="Urease, subunit C, domain 1"/>
    <property type="match status" value="1"/>
</dbReference>
<reference evidence="3 4" key="1">
    <citation type="submission" date="2022-06" db="EMBL/GenBank/DDBJ databases">
        <title>New Species of the Genus Actinoplanes, ActinopZanes ferrugineus.</title>
        <authorList>
            <person name="Ding P."/>
        </authorList>
    </citation>
    <scope>NUCLEOTIDE SEQUENCE [LARGE SCALE GENOMIC DNA]</scope>
    <source>
        <strain evidence="3 4">TRM88003</strain>
    </source>
</reference>
<evidence type="ECO:0000313" key="3">
    <source>
        <dbReference type="EMBL" id="MCO8274710.1"/>
    </source>
</evidence>
<dbReference type="RefSeq" id="WP_253240776.1">
    <property type="nucleotide sequence ID" value="NZ_JAMYJR010000032.1"/>
</dbReference>
<feature type="region of interest" description="Disordered" evidence="1">
    <location>
        <begin position="100"/>
        <end position="120"/>
    </location>
</feature>
<dbReference type="InterPro" id="IPR011059">
    <property type="entry name" value="Metal-dep_hydrolase_composite"/>
</dbReference>
<protein>
    <submittedName>
        <fullName evidence="3">Amidohydrolase family protein</fullName>
    </submittedName>
</protein>
<comment type="caution">
    <text evidence="3">The sequence shown here is derived from an EMBL/GenBank/DDBJ whole genome shotgun (WGS) entry which is preliminary data.</text>
</comment>
<gene>
    <name evidence="3" type="ORF">M1L60_29350</name>
</gene>
<sequence length="120" mass="13042">MVRHVVRGEEAARGRGRGADRPGRVQRLVDALATATLNPARYLGRRDAGVITRGAMADLVLLDADPLRDIKNTTKINTVFVRGEPINPARRHRMLTEIEARAQQPKSPATAPAAVRGCPC</sequence>
<dbReference type="InterPro" id="IPR051781">
    <property type="entry name" value="Metallo-dep_Hydrolase"/>
</dbReference>
<dbReference type="InterPro" id="IPR006680">
    <property type="entry name" value="Amidohydro-rel"/>
</dbReference>
<dbReference type="SUPFAM" id="SSF51338">
    <property type="entry name" value="Composite domain of metallo-dependent hydrolases"/>
    <property type="match status" value="1"/>
</dbReference>
<evidence type="ECO:0000313" key="4">
    <source>
        <dbReference type="Proteomes" id="UP001523369"/>
    </source>
</evidence>
<dbReference type="Gene3D" id="3.30.110.90">
    <property type="entry name" value="Amidohydrolase"/>
    <property type="match status" value="1"/>
</dbReference>
<dbReference type="Proteomes" id="UP001523369">
    <property type="component" value="Unassembled WGS sequence"/>
</dbReference>
<organism evidence="3 4">
    <name type="scientific">Paractinoplanes aksuensis</name>
    <dbReference type="NCBI Taxonomy" id="2939490"/>
    <lineage>
        <taxon>Bacteria</taxon>
        <taxon>Bacillati</taxon>
        <taxon>Actinomycetota</taxon>
        <taxon>Actinomycetes</taxon>
        <taxon>Micromonosporales</taxon>
        <taxon>Micromonosporaceae</taxon>
        <taxon>Paractinoplanes</taxon>
    </lineage>
</organism>
<dbReference type="Pfam" id="PF01979">
    <property type="entry name" value="Amidohydro_1"/>
    <property type="match status" value="1"/>
</dbReference>
<keyword evidence="4" id="KW-1185">Reference proteome</keyword>
<evidence type="ECO:0000256" key="1">
    <source>
        <dbReference type="SAM" id="MobiDB-lite"/>
    </source>
</evidence>
<dbReference type="PANTHER" id="PTHR43135">
    <property type="entry name" value="ALPHA-D-RIBOSE 1-METHYLPHOSPHONATE 5-TRIPHOSPHATE DIPHOSPHATASE"/>
    <property type="match status" value="1"/>
</dbReference>
<dbReference type="PANTHER" id="PTHR43135:SF3">
    <property type="entry name" value="ALPHA-D-RIBOSE 1-METHYLPHOSPHONATE 5-TRIPHOSPHATE DIPHOSPHATASE"/>
    <property type="match status" value="1"/>
</dbReference>
<name>A0ABT1DV79_9ACTN</name>
<evidence type="ECO:0000259" key="2">
    <source>
        <dbReference type="Pfam" id="PF01979"/>
    </source>
</evidence>
<dbReference type="EMBL" id="JAMYJR010000032">
    <property type="protein sequence ID" value="MCO8274710.1"/>
    <property type="molecule type" value="Genomic_DNA"/>
</dbReference>
<feature type="region of interest" description="Disordered" evidence="1">
    <location>
        <begin position="1"/>
        <end position="22"/>
    </location>
</feature>
<proteinExistence type="predicted"/>
<accession>A0ABT1DV79</accession>
<feature type="domain" description="Amidohydrolase-related" evidence="2">
    <location>
        <begin position="27"/>
        <end position="84"/>
    </location>
</feature>